<keyword evidence="2" id="KW-1185">Reference proteome</keyword>
<accession>A0ACB7T9Q4</accession>
<proteinExistence type="predicted"/>
<gene>
    <name evidence="1" type="ORF">HPB50_013300</name>
</gene>
<comment type="caution">
    <text evidence="1">The sequence shown here is derived from an EMBL/GenBank/DDBJ whole genome shotgun (WGS) entry which is preliminary data.</text>
</comment>
<reference evidence="1" key="1">
    <citation type="submission" date="2020-05" db="EMBL/GenBank/DDBJ databases">
        <title>Large-scale comparative analyses of tick genomes elucidate their genetic diversity and vector capacities.</title>
        <authorList>
            <person name="Jia N."/>
            <person name="Wang J."/>
            <person name="Shi W."/>
            <person name="Du L."/>
            <person name="Sun Y."/>
            <person name="Zhan W."/>
            <person name="Jiang J."/>
            <person name="Wang Q."/>
            <person name="Zhang B."/>
            <person name="Ji P."/>
            <person name="Sakyi L.B."/>
            <person name="Cui X."/>
            <person name="Yuan T."/>
            <person name="Jiang B."/>
            <person name="Yang W."/>
            <person name="Lam T.T.-Y."/>
            <person name="Chang Q."/>
            <person name="Ding S."/>
            <person name="Wang X."/>
            <person name="Zhu J."/>
            <person name="Ruan X."/>
            <person name="Zhao L."/>
            <person name="Wei J."/>
            <person name="Que T."/>
            <person name="Du C."/>
            <person name="Cheng J."/>
            <person name="Dai P."/>
            <person name="Han X."/>
            <person name="Huang E."/>
            <person name="Gao Y."/>
            <person name="Liu J."/>
            <person name="Shao H."/>
            <person name="Ye R."/>
            <person name="Li L."/>
            <person name="Wei W."/>
            <person name="Wang X."/>
            <person name="Wang C."/>
            <person name="Yang T."/>
            <person name="Huo Q."/>
            <person name="Li W."/>
            <person name="Guo W."/>
            <person name="Chen H."/>
            <person name="Zhou L."/>
            <person name="Ni X."/>
            <person name="Tian J."/>
            <person name="Zhou Y."/>
            <person name="Sheng Y."/>
            <person name="Liu T."/>
            <person name="Pan Y."/>
            <person name="Xia L."/>
            <person name="Li J."/>
            <person name="Zhao F."/>
            <person name="Cao W."/>
        </authorList>
    </citation>
    <scope>NUCLEOTIDE SEQUENCE</scope>
    <source>
        <strain evidence="1">Hyas-2018</strain>
    </source>
</reference>
<sequence length="205" mass="23046">MLLRINTEDENVGHTDAAAHLKNDRFAISVVGERNTELNAVSIRAKDMSTPEELGIALAIITCKKTFVTVVTDSRETKQRRHYPPAHKKLNRQQAMTSRRIQVRTYQPGTLLHAMYPGAYGPDYKFWPPDTPNTVSHTVLGCKDNPYIPSAKPPTDTTRLNEAANSVEQAIEDKCEALMLTQDLRKQLWFVDRARADGASHGYLD</sequence>
<dbReference type="Proteomes" id="UP000821845">
    <property type="component" value="Chromosome 10"/>
</dbReference>
<name>A0ACB7T9Q4_HYAAI</name>
<organism evidence="1 2">
    <name type="scientific">Hyalomma asiaticum</name>
    <name type="common">Tick</name>
    <dbReference type="NCBI Taxonomy" id="266040"/>
    <lineage>
        <taxon>Eukaryota</taxon>
        <taxon>Metazoa</taxon>
        <taxon>Ecdysozoa</taxon>
        <taxon>Arthropoda</taxon>
        <taxon>Chelicerata</taxon>
        <taxon>Arachnida</taxon>
        <taxon>Acari</taxon>
        <taxon>Parasitiformes</taxon>
        <taxon>Ixodida</taxon>
        <taxon>Ixodoidea</taxon>
        <taxon>Ixodidae</taxon>
        <taxon>Hyalomminae</taxon>
        <taxon>Hyalomma</taxon>
    </lineage>
</organism>
<evidence type="ECO:0000313" key="2">
    <source>
        <dbReference type="Proteomes" id="UP000821845"/>
    </source>
</evidence>
<dbReference type="EMBL" id="CM023490">
    <property type="protein sequence ID" value="KAH6942986.1"/>
    <property type="molecule type" value="Genomic_DNA"/>
</dbReference>
<evidence type="ECO:0000313" key="1">
    <source>
        <dbReference type="EMBL" id="KAH6942986.1"/>
    </source>
</evidence>
<protein>
    <submittedName>
        <fullName evidence="1">Uncharacterized protein</fullName>
    </submittedName>
</protein>